<dbReference type="HOGENOM" id="CLU_1332066_0_0_1"/>
<proteinExistence type="predicted"/>
<dbReference type="OrthoDB" id="6513042at2759"/>
<accession>A0A0C2YFU4</accession>
<evidence type="ECO:0000313" key="1">
    <source>
        <dbReference type="EMBL" id="KIM39942.1"/>
    </source>
</evidence>
<sequence>MASTPFTIKQNIFLHEHREILVESCDLGAIKSFLPTFLASVEDNIVGLASINGPKKRMSRLILSTMTRVLIINMSSTQKNKGILRKFLLNAAIIKSAFEADKLAAALHLDFQLHITNAKDLLSVSESDRDSLDAFMGALGGETTLSKQAVLNIFQHEERATVEPTAAALQAWAACRACTVPSVAPRVKNVFAICTRSIDRQVRYFI</sequence>
<dbReference type="AlphaFoldDB" id="A0A0C2YFU4"/>
<protein>
    <submittedName>
        <fullName evidence="1">Uncharacterized protein</fullName>
    </submittedName>
</protein>
<evidence type="ECO:0000313" key="2">
    <source>
        <dbReference type="Proteomes" id="UP000053424"/>
    </source>
</evidence>
<keyword evidence="2" id="KW-1185">Reference proteome</keyword>
<reference evidence="2" key="2">
    <citation type="submission" date="2015-01" db="EMBL/GenBank/DDBJ databases">
        <title>Evolutionary Origins and Diversification of the Mycorrhizal Mutualists.</title>
        <authorList>
            <consortium name="DOE Joint Genome Institute"/>
            <consortium name="Mycorrhizal Genomics Consortium"/>
            <person name="Kohler A."/>
            <person name="Kuo A."/>
            <person name="Nagy L.G."/>
            <person name="Floudas D."/>
            <person name="Copeland A."/>
            <person name="Barry K.W."/>
            <person name="Cichocki N."/>
            <person name="Veneault-Fourrey C."/>
            <person name="LaButti K."/>
            <person name="Lindquist E.A."/>
            <person name="Lipzen A."/>
            <person name="Lundell T."/>
            <person name="Morin E."/>
            <person name="Murat C."/>
            <person name="Riley R."/>
            <person name="Ohm R."/>
            <person name="Sun H."/>
            <person name="Tunlid A."/>
            <person name="Henrissat B."/>
            <person name="Grigoriev I.V."/>
            <person name="Hibbett D.S."/>
            <person name="Martin F."/>
        </authorList>
    </citation>
    <scope>NUCLEOTIDE SEQUENCE [LARGE SCALE GENOMIC DNA]</scope>
    <source>
        <strain evidence="2">h7</strain>
    </source>
</reference>
<reference evidence="1 2" key="1">
    <citation type="submission" date="2014-04" db="EMBL/GenBank/DDBJ databases">
        <authorList>
            <consortium name="DOE Joint Genome Institute"/>
            <person name="Kuo A."/>
            <person name="Gay G."/>
            <person name="Dore J."/>
            <person name="Kohler A."/>
            <person name="Nagy L.G."/>
            <person name="Floudas D."/>
            <person name="Copeland A."/>
            <person name="Barry K.W."/>
            <person name="Cichocki N."/>
            <person name="Veneault-Fourrey C."/>
            <person name="LaButti K."/>
            <person name="Lindquist E.A."/>
            <person name="Lipzen A."/>
            <person name="Lundell T."/>
            <person name="Morin E."/>
            <person name="Murat C."/>
            <person name="Sun H."/>
            <person name="Tunlid A."/>
            <person name="Henrissat B."/>
            <person name="Grigoriev I.V."/>
            <person name="Hibbett D.S."/>
            <person name="Martin F."/>
            <person name="Nordberg H.P."/>
            <person name="Cantor M.N."/>
            <person name="Hua S.X."/>
        </authorList>
    </citation>
    <scope>NUCLEOTIDE SEQUENCE [LARGE SCALE GENOMIC DNA]</scope>
    <source>
        <strain evidence="2">h7</strain>
    </source>
</reference>
<dbReference type="STRING" id="686832.A0A0C2YFU4"/>
<name>A0A0C2YFU4_HEBCY</name>
<dbReference type="Proteomes" id="UP000053424">
    <property type="component" value="Unassembled WGS sequence"/>
</dbReference>
<gene>
    <name evidence="1" type="ORF">M413DRAFT_188097</name>
</gene>
<organism evidence="1 2">
    <name type="scientific">Hebeloma cylindrosporum</name>
    <dbReference type="NCBI Taxonomy" id="76867"/>
    <lineage>
        <taxon>Eukaryota</taxon>
        <taxon>Fungi</taxon>
        <taxon>Dikarya</taxon>
        <taxon>Basidiomycota</taxon>
        <taxon>Agaricomycotina</taxon>
        <taxon>Agaricomycetes</taxon>
        <taxon>Agaricomycetidae</taxon>
        <taxon>Agaricales</taxon>
        <taxon>Agaricineae</taxon>
        <taxon>Hymenogastraceae</taxon>
        <taxon>Hebeloma</taxon>
    </lineage>
</organism>
<dbReference type="EMBL" id="KN831784">
    <property type="protein sequence ID" value="KIM39942.1"/>
    <property type="molecule type" value="Genomic_DNA"/>
</dbReference>